<dbReference type="EMBL" id="ML208278">
    <property type="protein sequence ID" value="TFK73113.1"/>
    <property type="molecule type" value="Genomic_DNA"/>
</dbReference>
<keyword evidence="2" id="KW-1185">Reference proteome</keyword>
<evidence type="ECO:0000313" key="2">
    <source>
        <dbReference type="Proteomes" id="UP000308600"/>
    </source>
</evidence>
<sequence length="554" mass="63574">MPFFDLPSELLKSIIVDECEERKDLKSFRQVCHAFNYLARPALFSKIGFTMIENRSKLCLPLLEALATGTTTLHEHVRHLTFTIICTGEPLQYPYLDEESIMKAQRAQTKDYFLKAVDTLKGIRTVKIWFDLSLSDSDWASDGFVKAMTRMVNLTSLSLNSSGFYVPKFDAIRNLQNLSISGNPERLSDHLSTQGAIILSNNPGITSLTIHCTDEWDRNELNTGDSIFRKLPASIEPLQITHLSIRACDPIQMTDNVLRHLKNLRSLIYHPESDEPDDLQENRNEDKELRELNRSRKTLEEWRRTNNNPEPVKIVGHGLPRPVVVEDIERCRPLATAFWNTLWRNKISVESLNVVKPDHATLRYITSLSGLRSLYLGHIDASRRTLVEDLANMFFKDVITNHLETLEELSILSSFSSSWCFGAHNAALFSKCRKLRSLTLTWDAPAGDSEKMLCSMIDVSSKLPLLRTFVVQIAYPRYLRGARCGNPYMSFNRGTRQRVEEFLPKYGPVDIDKHLTEVKIDKSVFRIKEWEDGYRYEPEVPPSSWNASGRRSWS</sequence>
<accession>A0ACD3B4Z3</accession>
<evidence type="ECO:0000313" key="1">
    <source>
        <dbReference type="EMBL" id="TFK73113.1"/>
    </source>
</evidence>
<proteinExistence type="predicted"/>
<name>A0ACD3B4Z3_9AGAR</name>
<organism evidence="1 2">
    <name type="scientific">Pluteus cervinus</name>
    <dbReference type="NCBI Taxonomy" id="181527"/>
    <lineage>
        <taxon>Eukaryota</taxon>
        <taxon>Fungi</taxon>
        <taxon>Dikarya</taxon>
        <taxon>Basidiomycota</taxon>
        <taxon>Agaricomycotina</taxon>
        <taxon>Agaricomycetes</taxon>
        <taxon>Agaricomycetidae</taxon>
        <taxon>Agaricales</taxon>
        <taxon>Pluteineae</taxon>
        <taxon>Pluteaceae</taxon>
        <taxon>Pluteus</taxon>
    </lineage>
</organism>
<reference evidence="1 2" key="1">
    <citation type="journal article" date="2019" name="Nat. Ecol. Evol.">
        <title>Megaphylogeny resolves global patterns of mushroom evolution.</title>
        <authorList>
            <person name="Varga T."/>
            <person name="Krizsan K."/>
            <person name="Foldi C."/>
            <person name="Dima B."/>
            <person name="Sanchez-Garcia M."/>
            <person name="Sanchez-Ramirez S."/>
            <person name="Szollosi G.J."/>
            <person name="Szarkandi J.G."/>
            <person name="Papp V."/>
            <person name="Albert L."/>
            <person name="Andreopoulos W."/>
            <person name="Angelini C."/>
            <person name="Antonin V."/>
            <person name="Barry K.W."/>
            <person name="Bougher N.L."/>
            <person name="Buchanan P."/>
            <person name="Buyck B."/>
            <person name="Bense V."/>
            <person name="Catcheside P."/>
            <person name="Chovatia M."/>
            <person name="Cooper J."/>
            <person name="Damon W."/>
            <person name="Desjardin D."/>
            <person name="Finy P."/>
            <person name="Geml J."/>
            <person name="Haridas S."/>
            <person name="Hughes K."/>
            <person name="Justo A."/>
            <person name="Karasinski D."/>
            <person name="Kautmanova I."/>
            <person name="Kiss B."/>
            <person name="Kocsube S."/>
            <person name="Kotiranta H."/>
            <person name="LaButti K.M."/>
            <person name="Lechner B.E."/>
            <person name="Liimatainen K."/>
            <person name="Lipzen A."/>
            <person name="Lukacs Z."/>
            <person name="Mihaltcheva S."/>
            <person name="Morgado L.N."/>
            <person name="Niskanen T."/>
            <person name="Noordeloos M.E."/>
            <person name="Ohm R.A."/>
            <person name="Ortiz-Santana B."/>
            <person name="Ovrebo C."/>
            <person name="Racz N."/>
            <person name="Riley R."/>
            <person name="Savchenko A."/>
            <person name="Shiryaev A."/>
            <person name="Soop K."/>
            <person name="Spirin V."/>
            <person name="Szebenyi C."/>
            <person name="Tomsovsky M."/>
            <person name="Tulloss R.E."/>
            <person name="Uehling J."/>
            <person name="Grigoriev I.V."/>
            <person name="Vagvolgyi C."/>
            <person name="Papp T."/>
            <person name="Martin F.M."/>
            <person name="Miettinen O."/>
            <person name="Hibbett D.S."/>
            <person name="Nagy L.G."/>
        </authorList>
    </citation>
    <scope>NUCLEOTIDE SEQUENCE [LARGE SCALE GENOMIC DNA]</scope>
    <source>
        <strain evidence="1 2">NL-1719</strain>
    </source>
</reference>
<protein>
    <submittedName>
        <fullName evidence="1">Uncharacterized protein</fullName>
    </submittedName>
</protein>
<dbReference type="Proteomes" id="UP000308600">
    <property type="component" value="Unassembled WGS sequence"/>
</dbReference>
<gene>
    <name evidence="1" type="ORF">BDN72DRAFT_956733</name>
</gene>